<feature type="transmembrane region" description="Helical" evidence="1">
    <location>
        <begin position="12"/>
        <end position="34"/>
    </location>
</feature>
<sequence length="54" mass="6125">MLKYEKMPITTIFIVLATIIYSTFVSYSLTGSFIGKINILDLEKYGGLTPDKLY</sequence>
<keyword evidence="1" id="KW-1133">Transmembrane helix</keyword>
<dbReference type="EMBL" id="NITY01000001">
    <property type="protein sequence ID" value="PHM46066.1"/>
    <property type="molecule type" value="Genomic_DNA"/>
</dbReference>
<organism evidence="3 4">
    <name type="scientific">Xenorhabdus mauleonii</name>
    <dbReference type="NCBI Taxonomy" id="351675"/>
    <lineage>
        <taxon>Bacteria</taxon>
        <taxon>Pseudomonadati</taxon>
        <taxon>Pseudomonadota</taxon>
        <taxon>Gammaproteobacteria</taxon>
        <taxon>Enterobacterales</taxon>
        <taxon>Morganellaceae</taxon>
        <taxon>Xenorhabdus</taxon>
    </lineage>
</organism>
<dbReference type="Proteomes" id="UP000198919">
    <property type="component" value="Unassembled WGS sequence"/>
</dbReference>
<keyword evidence="1" id="KW-0812">Transmembrane</keyword>
<protein>
    <submittedName>
        <fullName evidence="3">Uncharacterized protein</fullName>
    </submittedName>
</protein>
<evidence type="ECO:0000313" key="4">
    <source>
        <dbReference type="Proteomes" id="UP000198919"/>
    </source>
</evidence>
<accession>A0A1I3J1H6</accession>
<evidence type="ECO:0000256" key="1">
    <source>
        <dbReference type="SAM" id="Phobius"/>
    </source>
</evidence>
<evidence type="ECO:0000313" key="3">
    <source>
        <dbReference type="EMBL" id="SFI54074.1"/>
    </source>
</evidence>
<reference evidence="4" key="2">
    <citation type="submission" date="2016-10" db="EMBL/GenBank/DDBJ databases">
        <authorList>
            <person name="Varghese N."/>
            <person name="Submissions S."/>
        </authorList>
    </citation>
    <scope>NUCLEOTIDE SEQUENCE [LARGE SCALE GENOMIC DNA]</scope>
    <source>
        <strain evidence="4">DSM 17908</strain>
    </source>
</reference>
<proteinExistence type="predicted"/>
<name>A0A1I3J1H6_9GAMM</name>
<keyword evidence="1" id="KW-0472">Membrane</keyword>
<dbReference type="RefSeq" id="WP_244590543.1">
    <property type="nucleotide sequence ID" value="NZ_CAWNQB010000001.1"/>
</dbReference>
<reference evidence="3" key="1">
    <citation type="submission" date="2016-10" db="EMBL/GenBank/DDBJ databases">
        <authorList>
            <person name="de Groot N.N."/>
        </authorList>
    </citation>
    <scope>NUCLEOTIDE SEQUENCE [LARGE SCALE GENOMIC DNA]</scope>
    <source>
        <strain evidence="3">DSM 17908</strain>
    </source>
</reference>
<dbReference type="STRING" id="351675.SAMN05421680_10257"/>
<gene>
    <name evidence="3" type="ORF">SAMN05421680_10257</name>
    <name evidence="2" type="ORF">Xmau_00461</name>
</gene>
<evidence type="ECO:0000313" key="2">
    <source>
        <dbReference type="EMBL" id="PHM46066.1"/>
    </source>
</evidence>
<dbReference type="Proteomes" id="UP000224607">
    <property type="component" value="Unassembled WGS sequence"/>
</dbReference>
<dbReference type="AlphaFoldDB" id="A0A1I3J1H6"/>
<evidence type="ECO:0000313" key="5">
    <source>
        <dbReference type="Proteomes" id="UP000224607"/>
    </source>
</evidence>
<dbReference type="EMBL" id="FORG01000002">
    <property type="protein sequence ID" value="SFI54074.1"/>
    <property type="molecule type" value="Genomic_DNA"/>
</dbReference>
<keyword evidence="5" id="KW-1185">Reference proteome</keyword>
<reference evidence="2 5" key="3">
    <citation type="journal article" date="2017" name="Nat. Microbiol.">
        <title>Natural product diversity associated with the nematode symbionts Photorhabdus and Xenorhabdus.</title>
        <authorList>
            <person name="Tobias N.J."/>
            <person name="Wolff H."/>
            <person name="Djahanschiri B."/>
            <person name="Grundmann F."/>
            <person name="Kronenwerth M."/>
            <person name="Shi Y.M."/>
            <person name="Simonyi S."/>
            <person name="Grun P."/>
            <person name="Shapiro-Ilan D."/>
            <person name="Pidot S.J."/>
            <person name="Stinear T.P."/>
            <person name="Ebersberger I."/>
            <person name="Bode H.B."/>
        </authorList>
    </citation>
    <scope>NUCLEOTIDE SEQUENCE [LARGE SCALE GENOMIC DNA]</scope>
    <source>
        <strain evidence="2 5">DSM 17908</strain>
    </source>
</reference>